<protein>
    <recommendedName>
        <fullName evidence="4">Hydantoin racemase</fullName>
    </recommendedName>
</protein>
<dbReference type="PANTHER" id="PTHR28047:SF5">
    <property type="entry name" value="PROTEIN DCG1"/>
    <property type="match status" value="1"/>
</dbReference>
<evidence type="ECO:0000313" key="3">
    <source>
        <dbReference type="Proteomes" id="UP000243937"/>
    </source>
</evidence>
<dbReference type="EMBL" id="CP021377">
    <property type="protein sequence ID" value="ART82265.1"/>
    <property type="molecule type" value="Genomic_DNA"/>
</dbReference>
<evidence type="ECO:0008006" key="4">
    <source>
        <dbReference type="Google" id="ProtNLM"/>
    </source>
</evidence>
<comment type="similarity">
    <text evidence="1">Belongs to the HyuE racemase family.</text>
</comment>
<accession>A0A1Y0D5A0</accession>
<dbReference type="PANTHER" id="PTHR28047">
    <property type="entry name" value="PROTEIN DCG1"/>
    <property type="match status" value="1"/>
</dbReference>
<dbReference type="Pfam" id="PF01177">
    <property type="entry name" value="Asp_Glu_race"/>
    <property type="match status" value="1"/>
</dbReference>
<gene>
    <name evidence="2" type="ORF">CBP31_06190</name>
</gene>
<name>A0A1Y0D5A0_9GAMM</name>
<evidence type="ECO:0000256" key="1">
    <source>
        <dbReference type="ARBA" id="ARBA00038414"/>
    </source>
</evidence>
<organism evidence="2 3">
    <name type="scientific">Oceanisphaera profunda</name>
    <dbReference type="NCBI Taxonomy" id="1416627"/>
    <lineage>
        <taxon>Bacteria</taxon>
        <taxon>Pseudomonadati</taxon>
        <taxon>Pseudomonadota</taxon>
        <taxon>Gammaproteobacteria</taxon>
        <taxon>Aeromonadales</taxon>
        <taxon>Aeromonadaceae</taxon>
        <taxon>Oceanisphaera</taxon>
    </lineage>
</organism>
<evidence type="ECO:0000313" key="2">
    <source>
        <dbReference type="EMBL" id="ART82265.1"/>
    </source>
</evidence>
<reference evidence="2 3" key="1">
    <citation type="journal article" date="2014" name="Int. J. Syst. Evol. Microbiol.">
        <title>Oceanisphaera profunda sp. nov., a marine bacterium isolated from deep-sea sediment, and emended description of the genus Oceanisphaera.</title>
        <authorList>
            <person name="Xu Z."/>
            <person name="Zhang X.Y."/>
            <person name="Su H.N."/>
            <person name="Yu Z.C."/>
            <person name="Liu C."/>
            <person name="Li H."/>
            <person name="Chen X.L."/>
            <person name="Song X.Y."/>
            <person name="Xie B.B."/>
            <person name="Qin Q.L."/>
            <person name="Zhou B.C."/>
            <person name="Shi M."/>
            <person name="Huang Y."/>
            <person name="Zhang Y.Z."/>
        </authorList>
    </citation>
    <scope>NUCLEOTIDE SEQUENCE [LARGE SCALE GENOMIC DNA]</scope>
    <source>
        <strain evidence="2 3">SM1222</strain>
    </source>
</reference>
<dbReference type="GO" id="GO:0047661">
    <property type="term" value="F:amino-acid racemase activity"/>
    <property type="evidence" value="ECO:0007669"/>
    <property type="project" value="InterPro"/>
</dbReference>
<sequence length="228" mass="23516">MLILEELTIKHLILINPNGNSDATAAMVEQAQNVLGPNVRVTGKTNTQAPTLLATPADMQLAEQGVLALGLQAAQALTDLEKTGAIIIAAFSDPGLLELRAQVSMPVLGIGESALLEAAALYDRFGIVTITPDADLLASFDDQTQALGLSDQYCGARVTEGDAQLLLASTELLDAALSAAIRESMMDGAQAIILGGGPLSAAAARLQSQFDVPLINPVAAAARAAFKD</sequence>
<dbReference type="RefSeq" id="WP_087035507.1">
    <property type="nucleotide sequence ID" value="NZ_CP021377.1"/>
</dbReference>
<proteinExistence type="inferred from homology"/>
<dbReference type="InterPro" id="IPR015942">
    <property type="entry name" value="Asp/Glu/hydantoin_racemase"/>
</dbReference>
<dbReference type="InterPro" id="IPR053714">
    <property type="entry name" value="Iso_Racemase_Enz_sf"/>
</dbReference>
<dbReference type="AlphaFoldDB" id="A0A1Y0D5A0"/>
<dbReference type="InterPro" id="IPR052186">
    <property type="entry name" value="Hydantoin_racemase-like"/>
</dbReference>
<dbReference type="Gene3D" id="3.40.50.12500">
    <property type="match status" value="1"/>
</dbReference>
<keyword evidence="3" id="KW-1185">Reference proteome</keyword>
<dbReference type="Proteomes" id="UP000243937">
    <property type="component" value="Chromosome"/>
</dbReference>
<dbReference type="KEGG" id="opf:CBP31_06190"/>
<dbReference type="OrthoDB" id="9791723at2"/>